<feature type="compositionally biased region" description="Basic and acidic residues" evidence="1">
    <location>
        <begin position="141"/>
        <end position="152"/>
    </location>
</feature>
<dbReference type="InterPro" id="IPR036779">
    <property type="entry name" value="LysM_dom_sf"/>
</dbReference>
<dbReference type="Pfam" id="PF01476">
    <property type="entry name" value="LysM"/>
    <property type="match status" value="1"/>
</dbReference>
<dbReference type="Gene3D" id="3.10.350.10">
    <property type="entry name" value="LysM domain"/>
    <property type="match status" value="1"/>
</dbReference>
<protein>
    <recommendedName>
        <fullName evidence="2">LysM domain-containing protein</fullName>
    </recommendedName>
</protein>
<reference evidence="3" key="1">
    <citation type="submission" date="2021-01" db="EMBL/GenBank/DDBJ databases">
        <authorList>
            <person name="Corre E."/>
            <person name="Pelletier E."/>
            <person name="Niang G."/>
            <person name="Scheremetjew M."/>
            <person name="Finn R."/>
            <person name="Kale V."/>
            <person name="Holt S."/>
            <person name="Cochrane G."/>
            <person name="Meng A."/>
            <person name="Brown T."/>
            <person name="Cohen L."/>
        </authorList>
    </citation>
    <scope>NUCLEOTIDE SEQUENCE</scope>
    <source>
        <strain evidence="3">B650</strain>
    </source>
</reference>
<feature type="region of interest" description="Disordered" evidence="1">
    <location>
        <begin position="241"/>
        <end position="260"/>
    </location>
</feature>
<evidence type="ECO:0000313" key="3">
    <source>
        <dbReference type="EMBL" id="CAD9562627.1"/>
    </source>
</evidence>
<evidence type="ECO:0000256" key="1">
    <source>
        <dbReference type="SAM" id="MobiDB-lite"/>
    </source>
</evidence>
<dbReference type="PROSITE" id="PS51782">
    <property type="entry name" value="LYSM"/>
    <property type="match status" value="1"/>
</dbReference>
<name>A0A7S2K0C8_9STRA</name>
<accession>A0A7S2K0C8</accession>
<proteinExistence type="predicted"/>
<feature type="compositionally biased region" description="Polar residues" evidence="1">
    <location>
        <begin position="249"/>
        <end position="260"/>
    </location>
</feature>
<sequence>MKVATLSTMFRRGFGLGNNSYFTSQQQQQEQQPTILDGDMHEQSLPEPPKGMRWVRDRDTNVWALMPDRTPVVDAVASVAPTGTASLPQGTNIEAMTMVGSSAQHQADDGNSLALESGSVCSTEEWEMISDNEDAADDSASVEKEKAGEETSKLSLSKKLQPREKSGLFRQSRSYSDAGSSFESIHASACGSTASRASLLSPPSSSCRSFNSTLLKNVAALAVNGSVTSPVDDDNIDASTLGSLPSIRSGGSDTSAKVKDQGSSNSVQAYVEHVVLPSDTLQGICLSYKINASKLRQVNQFSGNSLLGAPKKLIIPLTRRNVSVGIKQQDQNSKEYKVHALISECPYALEKKEAQRLLEKTHWNIEQAIEEALTRTPRTKNGSSDNMSFEIAIQGNVAFPTKFINTVKRGGKLPPCSVSDLFDEKDR</sequence>
<feature type="region of interest" description="Disordered" evidence="1">
    <location>
        <begin position="133"/>
        <end position="172"/>
    </location>
</feature>
<dbReference type="CDD" id="cd00118">
    <property type="entry name" value="LysM"/>
    <property type="match status" value="1"/>
</dbReference>
<organism evidence="3">
    <name type="scientific">Leptocylindrus danicus</name>
    <dbReference type="NCBI Taxonomy" id="163516"/>
    <lineage>
        <taxon>Eukaryota</taxon>
        <taxon>Sar</taxon>
        <taxon>Stramenopiles</taxon>
        <taxon>Ochrophyta</taxon>
        <taxon>Bacillariophyta</taxon>
        <taxon>Coscinodiscophyceae</taxon>
        <taxon>Chaetocerotophycidae</taxon>
        <taxon>Leptocylindrales</taxon>
        <taxon>Leptocylindraceae</taxon>
        <taxon>Leptocylindrus</taxon>
    </lineage>
</organism>
<dbReference type="InterPro" id="IPR018392">
    <property type="entry name" value="LysM"/>
</dbReference>
<dbReference type="EMBL" id="HBGY01005877">
    <property type="protein sequence ID" value="CAD9562627.1"/>
    <property type="molecule type" value="Transcribed_RNA"/>
</dbReference>
<evidence type="ECO:0000259" key="2">
    <source>
        <dbReference type="PROSITE" id="PS51782"/>
    </source>
</evidence>
<dbReference type="CDD" id="cd14273">
    <property type="entry name" value="UBA_TAP-C_like"/>
    <property type="match status" value="1"/>
</dbReference>
<gene>
    <name evidence="3" type="ORF">LDAN0321_LOCUS3612</name>
</gene>
<dbReference type="AlphaFoldDB" id="A0A7S2K0C8"/>
<feature type="domain" description="LysM" evidence="2">
    <location>
        <begin position="271"/>
        <end position="315"/>
    </location>
</feature>